<comment type="caution">
    <text evidence="1">The sequence shown here is derived from an EMBL/GenBank/DDBJ whole genome shotgun (WGS) entry which is preliminary data.</text>
</comment>
<gene>
    <name evidence="1" type="ORF">RPERSI_LOCUS6652</name>
</gene>
<dbReference type="Proteomes" id="UP000789920">
    <property type="component" value="Unassembled WGS sequence"/>
</dbReference>
<organism evidence="1 2">
    <name type="scientific">Racocetra persica</name>
    <dbReference type="NCBI Taxonomy" id="160502"/>
    <lineage>
        <taxon>Eukaryota</taxon>
        <taxon>Fungi</taxon>
        <taxon>Fungi incertae sedis</taxon>
        <taxon>Mucoromycota</taxon>
        <taxon>Glomeromycotina</taxon>
        <taxon>Glomeromycetes</taxon>
        <taxon>Diversisporales</taxon>
        <taxon>Gigasporaceae</taxon>
        <taxon>Racocetra</taxon>
    </lineage>
</organism>
<sequence length="145" mass="16800">METNTNKTQTILIVGAGIGGLCTYQSIRKHLGQKFNVKVFDRETGPRERWQGYNIYINRKGVTSLFYCSPPEVQARFHEAMPDSAPEEHHTISIVDHVGRQLLFVPQLKYKNIYEIEPLKHDFAGVITYRNRLRDVLLEGVNIQW</sequence>
<keyword evidence="2" id="KW-1185">Reference proteome</keyword>
<protein>
    <submittedName>
        <fullName evidence="1">17483_t:CDS:1</fullName>
    </submittedName>
</protein>
<evidence type="ECO:0000313" key="1">
    <source>
        <dbReference type="EMBL" id="CAG8619406.1"/>
    </source>
</evidence>
<evidence type="ECO:0000313" key="2">
    <source>
        <dbReference type="Proteomes" id="UP000789920"/>
    </source>
</evidence>
<proteinExistence type="predicted"/>
<dbReference type="EMBL" id="CAJVQC010010686">
    <property type="protein sequence ID" value="CAG8619406.1"/>
    <property type="molecule type" value="Genomic_DNA"/>
</dbReference>
<feature type="non-terminal residue" evidence="1">
    <location>
        <position position="145"/>
    </location>
</feature>
<name>A0ACA9MY59_9GLOM</name>
<accession>A0ACA9MY59</accession>
<reference evidence="1" key="1">
    <citation type="submission" date="2021-06" db="EMBL/GenBank/DDBJ databases">
        <authorList>
            <person name="Kallberg Y."/>
            <person name="Tangrot J."/>
            <person name="Rosling A."/>
        </authorList>
    </citation>
    <scope>NUCLEOTIDE SEQUENCE</scope>
    <source>
        <strain evidence="1">MA461A</strain>
    </source>
</reference>